<evidence type="ECO:0000256" key="9">
    <source>
        <dbReference type="HAMAP-Rule" id="MF_00135"/>
    </source>
</evidence>
<dbReference type="PANTHER" id="PTHR42894">
    <property type="entry name" value="N-(5'-PHOSPHORIBOSYL)ANTHRANILATE ISOMERASE"/>
    <property type="match status" value="1"/>
</dbReference>
<evidence type="ECO:0000313" key="12">
    <source>
        <dbReference type="Proteomes" id="UP001055125"/>
    </source>
</evidence>
<evidence type="ECO:0000256" key="3">
    <source>
        <dbReference type="ARBA" id="ARBA00012572"/>
    </source>
</evidence>
<accession>A0ABQ4S0H5</accession>
<keyword evidence="12" id="KW-1185">Reference proteome</keyword>
<keyword evidence="5 9" id="KW-0028">Amino-acid biosynthesis</keyword>
<comment type="similarity">
    <text evidence="9">Belongs to the TrpF family.</text>
</comment>
<dbReference type="InterPro" id="IPR044643">
    <property type="entry name" value="TrpF_fam"/>
</dbReference>
<keyword evidence="8 9" id="KW-0413">Isomerase</keyword>
<evidence type="ECO:0000259" key="10">
    <source>
        <dbReference type="Pfam" id="PF00697"/>
    </source>
</evidence>
<dbReference type="EMBL" id="BPQP01000036">
    <property type="protein sequence ID" value="GJD95358.1"/>
    <property type="molecule type" value="Genomic_DNA"/>
</dbReference>
<protein>
    <recommendedName>
        <fullName evidence="4 9">N-(5'-phosphoribosyl)anthranilate isomerase</fullName>
        <shortName evidence="9">PRAI</shortName>
        <ecNumber evidence="3 9">5.3.1.24</ecNumber>
    </recommendedName>
</protein>
<keyword evidence="7 9" id="KW-0057">Aromatic amino acid biosynthesis</keyword>
<evidence type="ECO:0000256" key="6">
    <source>
        <dbReference type="ARBA" id="ARBA00022822"/>
    </source>
</evidence>
<evidence type="ECO:0000256" key="7">
    <source>
        <dbReference type="ARBA" id="ARBA00023141"/>
    </source>
</evidence>
<reference evidence="11" key="2">
    <citation type="submission" date="2021-08" db="EMBL/GenBank/DDBJ databases">
        <authorList>
            <person name="Tani A."/>
            <person name="Ola A."/>
            <person name="Ogura Y."/>
            <person name="Katsura K."/>
            <person name="Hayashi T."/>
        </authorList>
    </citation>
    <scope>NUCLEOTIDE SEQUENCE</scope>
    <source>
        <strain evidence="11">DSM 19015</strain>
    </source>
</reference>
<dbReference type="RefSeq" id="WP_238244501.1">
    <property type="nucleotide sequence ID" value="NZ_BPQP01000036.1"/>
</dbReference>
<dbReference type="InterPro" id="IPR001240">
    <property type="entry name" value="PRAI_dom"/>
</dbReference>
<sequence length="216" mass="22213">MPSVHVKICGLSTAATLDAALSSGAELVGFVHFARSPRHVSFEDGRLLSQQARGRAERVVLLVDPDDETVASACEALDPDWVQLHGSEPPARVAAIRAASGRHVMKALGIASRADLETVATYTGVADRLLLDAKPPAGAALPGGNGTAFDWTLLTGAGLPSTYMLSGGLTPSNVSRALAVTGASAVDVSSGVETRPGLKDPERIAAFVGAVRAQPR</sequence>
<evidence type="ECO:0000256" key="4">
    <source>
        <dbReference type="ARBA" id="ARBA00022272"/>
    </source>
</evidence>
<evidence type="ECO:0000256" key="2">
    <source>
        <dbReference type="ARBA" id="ARBA00004664"/>
    </source>
</evidence>
<evidence type="ECO:0000313" key="11">
    <source>
        <dbReference type="EMBL" id="GJD95358.1"/>
    </source>
</evidence>
<evidence type="ECO:0000256" key="8">
    <source>
        <dbReference type="ARBA" id="ARBA00023235"/>
    </source>
</evidence>
<evidence type="ECO:0000256" key="5">
    <source>
        <dbReference type="ARBA" id="ARBA00022605"/>
    </source>
</evidence>
<dbReference type="GO" id="GO:0016853">
    <property type="term" value="F:isomerase activity"/>
    <property type="evidence" value="ECO:0007669"/>
    <property type="project" value="UniProtKB-KW"/>
</dbReference>
<dbReference type="Gene3D" id="3.20.20.70">
    <property type="entry name" value="Aldolase class I"/>
    <property type="match status" value="1"/>
</dbReference>
<feature type="domain" description="N-(5'phosphoribosyl) anthranilate isomerase (PRAI)" evidence="10">
    <location>
        <begin position="6"/>
        <end position="208"/>
    </location>
</feature>
<dbReference type="InterPro" id="IPR013785">
    <property type="entry name" value="Aldolase_TIM"/>
</dbReference>
<comment type="caution">
    <text evidence="11">The sequence shown here is derived from an EMBL/GenBank/DDBJ whole genome shotgun (WGS) entry which is preliminary data.</text>
</comment>
<dbReference type="InterPro" id="IPR011060">
    <property type="entry name" value="RibuloseP-bd_barrel"/>
</dbReference>
<organism evidence="11 12">
    <name type="scientific">Methylobacterium iners</name>
    <dbReference type="NCBI Taxonomy" id="418707"/>
    <lineage>
        <taxon>Bacteria</taxon>
        <taxon>Pseudomonadati</taxon>
        <taxon>Pseudomonadota</taxon>
        <taxon>Alphaproteobacteria</taxon>
        <taxon>Hyphomicrobiales</taxon>
        <taxon>Methylobacteriaceae</taxon>
        <taxon>Methylobacterium</taxon>
    </lineage>
</organism>
<keyword evidence="6 9" id="KW-0822">Tryptophan biosynthesis</keyword>
<comment type="pathway">
    <text evidence="2 9">Amino-acid biosynthesis; L-tryptophan biosynthesis; L-tryptophan from chorismate: step 3/5.</text>
</comment>
<dbReference type="Proteomes" id="UP001055125">
    <property type="component" value="Unassembled WGS sequence"/>
</dbReference>
<dbReference type="HAMAP" id="MF_00135">
    <property type="entry name" value="PRAI"/>
    <property type="match status" value="1"/>
</dbReference>
<name>A0ABQ4S0H5_9HYPH</name>
<dbReference type="SUPFAM" id="SSF51366">
    <property type="entry name" value="Ribulose-phoshate binding barrel"/>
    <property type="match status" value="1"/>
</dbReference>
<dbReference type="EC" id="5.3.1.24" evidence="3 9"/>
<proteinExistence type="inferred from homology"/>
<evidence type="ECO:0000256" key="1">
    <source>
        <dbReference type="ARBA" id="ARBA00001164"/>
    </source>
</evidence>
<gene>
    <name evidence="9 11" type="primary">trpF</name>
    <name evidence="11" type="ORF">OCOJLMKI_2570</name>
</gene>
<dbReference type="Pfam" id="PF00697">
    <property type="entry name" value="PRAI"/>
    <property type="match status" value="1"/>
</dbReference>
<dbReference type="NCBIfam" id="NF002295">
    <property type="entry name" value="PRK01222.1-1"/>
    <property type="match status" value="1"/>
</dbReference>
<dbReference type="PANTHER" id="PTHR42894:SF1">
    <property type="entry name" value="N-(5'-PHOSPHORIBOSYL)ANTHRANILATE ISOMERASE"/>
    <property type="match status" value="1"/>
</dbReference>
<dbReference type="CDD" id="cd00405">
    <property type="entry name" value="PRAI"/>
    <property type="match status" value="1"/>
</dbReference>
<reference evidence="11" key="1">
    <citation type="journal article" date="2021" name="Front. Microbiol.">
        <title>Comprehensive Comparative Genomics and Phenotyping of Methylobacterium Species.</title>
        <authorList>
            <person name="Alessa O."/>
            <person name="Ogura Y."/>
            <person name="Fujitani Y."/>
            <person name="Takami H."/>
            <person name="Hayashi T."/>
            <person name="Sahin N."/>
            <person name="Tani A."/>
        </authorList>
    </citation>
    <scope>NUCLEOTIDE SEQUENCE</scope>
    <source>
        <strain evidence="11">DSM 19015</strain>
    </source>
</reference>
<comment type="catalytic activity">
    <reaction evidence="1 9">
        <text>N-(5-phospho-beta-D-ribosyl)anthranilate = 1-(2-carboxyphenylamino)-1-deoxy-D-ribulose 5-phosphate</text>
        <dbReference type="Rhea" id="RHEA:21540"/>
        <dbReference type="ChEBI" id="CHEBI:18277"/>
        <dbReference type="ChEBI" id="CHEBI:58613"/>
        <dbReference type="EC" id="5.3.1.24"/>
    </reaction>
</comment>